<sequence length="117" mass="13494">MIVYYEYPSCSTCKKATKFLTDNGIEVKTINIKDNPPSKEELRQFIEKSGMPIKKFFNTSGQLYRDQKVKEQLETADFETALDILATSGMMMKRPILVTESNVINGFKAEQWEKELL</sequence>
<dbReference type="FunCoup" id="A0A5R8QBU1">
    <property type="interactions" value="92"/>
</dbReference>
<dbReference type="RefSeq" id="WP_138191665.1">
    <property type="nucleotide sequence ID" value="NZ_VBWP01000008.1"/>
</dbReference>
<evidence type="ECO:0000313" key="3">
    <source>
        <dbReference type="Proteomes" id="UP000306912"/>
    </source>
</evidence>
<dbReference type="EMBL" id="VBWP01000008">
    <property type="protein sequence ID" value="TLG72572.1"/>
    <property type="molecule type" value="Genomic_DNA"/>
</dbReference>
<dbReference type="PANTHER" id="PTHR30041:SF8">
    <property type="entry name" value="PROTEIN YFFB"/>
    <property type="match status" value="1"/>
</dbReference>
<keyword evidence="3" id="KW-1185">Reference proteome</keyword>
<dbReference type="Gene3D" id="3.40.30.10">
    <property type="entry name" value="Glutaredoxin"/>
    <property type="match status" value="1"/>
</dbReference>
<dbReference type="PANTHER" id="PTHR30041">
    <property type="entry name" value="ARSENATE REDUCTASE"/>
    <property type="match status" value="1"/>
</dbReference>
<dbReference type="OrthoDB" id="9794155at2"/>
<comment type="similarity">
    <text evidence="1">Belongs to the ArsC family.</text>
</comment>
<dbReference type="SUPFAM" id="SSF52833">
    <property type="entry name" value="Thioredoxin-like"/>
    <property type="match status" value="1"/>
</dbReference>
<dbReference type="NCBIfam" id="TIGR01617">
    <property type="entry name" value="arsC_related"/>
    <property type="match status" value="1"/>
</dbReference>
<dbReference type="Proteomes" id="UP000306912">
    <property type="component" value="Unassembled WGS sequence"/>
</dbReference>
<dbReference type="PROSITE" id="PS51354">
    <property type="entry name" value="GLUTAREDOXIN_2"/>
    <property type="match status" value="1"/>
</dbReference>
<dbReference type="AlphaFoldDB" id="A0A5R8QBU1"/>
<evidence type="ECO:0000313" key="2">
    <source>
        <dbReference type="EMBL" id="TLG72572.1"/>
    </source>
</evidence>
<evidence type="ECO:0000256" key="1">
    <source>
        <dbReference type="PROSITE-ProRule" id="PRU01282"/>
    </source>
</evidence>
<name>A0A5R8QBU1_9FIRM</name>
<dbReference type="InterPro" id="IPR036249">
    <property type="entry name" value="Thioredoxin-like_sf"/>
</dbReference>
<comment type="caution">
    <text evidence="2">The sequence shown here is derived from an EMBL/GenBank/DDBJ whole genome shotgun (WGS) entry which is preliminary data.</text>
</comment>
<proteinExistence type="inferred from homology"/>
<dbReference type="InterPro" id="IPR006504">
    <property type="entry name" value="Tscrpt_reg_Spx/MgsR"/>
</dbReference>
<organism evidence="2 3">
    <name type="scientific">Culicoidibacter larvae</name>
    <dbReference type="NCBI Taxonomy" id="2579976"/>
    <lineage>
        <taxon>Bacteria</taxon>
        <taxon>Bacillati</taxon>
        <taxon>Bacillota</taxon>
        <taxon>Culicoidibacteria</taxon>
        <taxon>Culicoidibacterales</taxon>
        <taxon>Culicoidibacteraceae</taxon>
        <taxon>Culicoidibacter</taxon>
    </lineage>
</organism>
<dbReference type="InParanoid" id="A0A5R8QBU1"/>
<dbReference type="PROSITE" id="PS51353">
    <property type="entry name" value="ARSC"/>
    <property type="match status" value="1"/>
</dbReference>
<protein>
    <submittedName>
        <fullName evidence="2">Spx/MgsR family RNA polymerase-binding regulatory protein</fullName>
    </submittedName>
</protein>
<reference evidence="2 3" key="1">
    <citation type="submission" date="2019-05" db="EMBL/GenBank/DDBJ databases">
        <title>Culicoidintestinum kansasii gen. nov., sp. nov. from the gastrointestinal tract of the biting midge, Culicoides sonorensis.</title>
        <authorList>
            <person name="Neupane S."/>
            <person name="Ghosh A."/>
            <person name="Gunther S."/>
            <person name="Martin K."/>
            <person name="Zurek L."/>
        </authorList>
    </citation>
    <scope>NUCLEOTIDE SEQUENCE [LARGE SCALE GENOMIC DNA]</scope>
    <source>
        <strain evidence="2 3">CS-1</strain>
    </source>
</reference>
<dbReference type="Pfam" id="PF03960">
    <property type="entry name" value="ArsC"/>
    <property type="match status" value="1"/>
</dbReference>
<dbReference type="InterPro" id="IPR006660">
    <property type="entry name" value="Arsenate_reductase-like"/>
</dbReference>
<gene>
    <name evidence="2" type="ORF">FEZ08_09295</name>
</gene>
<accession>A0A5R8QBU1</accession>